<keyword evidence="3" id="KW-0804">Transcription</keyword>
<evidence type="ECO:0000256" key="1">
    <source>
        <dbReference type="ARBA" id="ARBA00023015"/>
    </source>
</evidence>
<name>A0A175R5H0_9HYPH</name>
<dbReference type="PANTHER" id="PTHR33204">
    <property type="entry name" value="TRANSCRIPTIONAL REGULATOR, MARR FAMILY"/>
    <property type="match status" value="1"/>
</dbReference>
<dbReference type="GO" id="GO:0003677">
    <property type="term" value="F:DNA binding"/>
    <property type="evidence" value="ECO:0007669"/>
    <property type="project" value="UniProtKB-KW"/>
</dbReference>
<organism evidence="5 6">
    <name type="scientific">Aureimonas ureilytica</name>
    <dbReference type="NCBI Taxonomy" id="401562"/>
    <lineage>
        <taxon>Bacteria</taxon>
        <taxon>Pseudomonadati</taxon>
        <taxon>Pseudomonadota</taxon>
        <taxon>Alphaproteobacteria</taxon>
        <taxon>Hyphomicrobiales</taxon>
        <taxon>Aurantimonadaceae</taxon>
        <taxon>Aureimonas</taxon>
    </lineage>
</organism>
<proteinExistence type="predicted"/>
<dbReference type="InterPro" id="IPR036388">
    <property type="entry name" value="WH-like_DNA-bd_sf"/>
</dbReference>
<sequence length="134" mass="14871">MEISSKVGSTLSDRIRRGDVLAAACPSRAVLRHLTSQWGVLILIVLEEGTFRFSTLRRRIDGVSERMLAQTLKALEGDGLVRRTSFDTVPPHVEYSLTDLGRQAARRVRDLVDWVETSLPAILGARDEAGRRSA</sequence>
<evidence type="ECO:0000313" key="5">
    <source>
        <dbReference type="EMBL" id="KTQ89589.1"/>
    </source>
</evidence>
<keyword evidence="1" id="KW-0805">Transcription regulation</keyword>
<dbReference type="Pfam" id="PF01638">
    <property type="entry name" value="HxlR"/>
    <property type="match status" value="1"/>
</dbReference>
<dbReference type="PANTHER" id="PTHR33204:SF37">
    <property type="entry name" value="HTH-TYPE TRANSCRIPTIONAL REGULATOR YODB"/>
    <property type="match status" value="1"/>
</dbReference>
<dbReference type="InterPro" id="IPR002577">
    <property type="entry name" value="HTH_HxlR"/>
</dbReference>
<dbReference type="InterPro" id="IPR036390">
    <property type="entry name" value="WH_DNA-bd_sf"/>
</dbReference>
<evidence type="ECO:0000256" key="2">
    <source>
        <dbReference type="ARBA" id="ARBA00023125"/>
    </source>
</evidence>
<evidence type="ECO:0000313" key="6">
    <source>
        <dbReference type="Proteomes" id="UP000078272"/>
    </source>
</evidence>
<protein>
    <submittedName>
        <fullName evidence="5">Transcriptional regulator</fullName>
    </submittedName>
</protein>
<feature type="domain" description="HTH hxlR-type" evidence="4">
    <location>
        <begin position="25"/>
        <end position="123"/>
    </location>
</feature>
<dbReference type="RefSeq" id="WP_058635871.1">
    <property type="nucleotide sequence ID" value="NZ_LDPZ01000038.1"/>
</dbReference>
<dbReference type="AlphaFoldDB" id="A0A175R5H0"/>
<accession>A0A175R5H0</accession>
<dbReference type="EMBL" id="LDPZ01000038">
    <property type="protein sequence ID" value="KTQ89589.1"/>
    <property type="molecule type" value="Genomic_DNA"/>
</dbReference>
<dbReference type="Proteomes" id="UP000078272">
    <property type="component" value="Unassembled WGS sequence"/>
</dbReference>
<keyword evidence="2" id="KW-0238">DNA-binding</keyword>
<gene>
    <name evidence="5" type="ORF">NS226_16420</name>
</gene>
<dbReference type="OrthoDB" id="9800350at2"/>
<dbReference type="PROSITE" id="PS51118">
    <property type="entry name" value="HTH_HXLR"/>
    <property type="match status" value="1"/>
</dbReference>
<reference evidence="5 6" key="1">
    <citation type="journal article" date="2016" name="Front. Microbiol.">
        <title>Genomic Resource of Rice Seed Associated Bacteria.</title>
        <authorList>
            <person name="Midha S."/>
            <person name="Bansal K."/>
            <person name="Sharma S."/>
            <person name="Kumar N."/>
            <person name="Patil P.P."/>
            <person name="Chaudhry V."/>
            <person name="Patil P.B."/>
        </authorList>
    </citation>
    <scope>NUCLEOTIDE SEQUENCE [LARGE SCALE GENOMIC DNA]</scope>
    <source>
        <strain evidence="5 6">NS226</strain>
    </source>
</reference>
<evidence type="ECO:0000256" key="3">
    <source>
        <dbReference type="ARBA" id="ARBA00023163"/>
    </source>
</evidence>
<comment type="caution">
    <text evidence="5">The sequence shown here is derived from an EMBL/GenBank/DDBJ whole genome shotgun (WGS) entry which is preliminary data.</text>
</comment>
<evidence type="ECO:0000259" key="4">
    <source>
        <dbReference type="PROSITE" id="PS51118"/>
    </source>
</evidence>
<dbReference type="Gene3D" id="1.10.10.10">
    <property type="entry name" value="Winged helix-like DNA-binding domain superfamily/Winged helix DNA-binding domain"/>
    <property type="match status" value="1"/>
</dbReference>
<dbReference type="STRING" id="401562.NS365_03375"/>
<dbReference type="SUPFAM" id="SSF46785">
    <property type="entry name" value="Winged helix' DNA-binding domain"/>
    <property type="match status" value="1"/>
</dbReference>
<dbReference type="PATRIC" id="fig|401562.3.peg.3009"/>